<evidence type="ECO:0000259" key="3">
    <source>
        <dbReference type="Pfam" id="PF21647"/>
    </source>
</evidence>
<dbReference type="OrthoDB" id="1602505at2759"/>
<dbReference type="RefSeq" id="XP_010936747.1">
    <property type="nucleotide sequence ID" value="XM_010938445.3"/>
</dbReference>
<evidence type="ECO:0000313" key="4">
    <source>
        <dbReference type="Proteomes" id="UP000504607"/>
    </source>
</evidence>
<evidence type="ECO:0000259" key="2">
    <source>
        <dbReference type="Pfam" id="PF06075"/>
    </source>
</evidence>
<feature type="compositionally biased region" description="Polar residues" evidence="1">
    <location>
        <begin position="191"/>
        <end position="200"/>
    </location>
</feature>
<feature type="region of interest" description="Disordered" evidence="1">
    <location>
        <begin position="257"/>
        <end position="277"/>
    </location>
</feature>
<accession>A0A6I9S2N1</accession>
<dbReference type="Proteomes" id="UP000504607">
    <property type="component" value="Chromosome 13"/>
</dbReference>
<reference evidence="5" key="1">
    <citation type="submission" date="2025-08" db="UniProtKB">
        <authorList>
            <consortium name="RefSeq"/>
        </authorList>
    </citation>
    <scope>IDENTIFICATION</scope>
</reference>
<dbReference type="InterPro" id="IPR049172">
    <property type="entry name" value="DUF6857_pln"/>
</dbReference>
<dbReference type="PANTHER" id="PTHR31928:SF6">
    <property type="entry name" value="DUF936 DOMAIN-CONTAINING PROTEIN"/>
    <property type="match status" value="1"/>
</dbReference>
<dbReference type="KEGG" id="egu:105056300"/>
<dbReference type="GeneID" id="105056300"/>
<dbReference type="PANTHER" id="PTHR31928">
    <property type="entry name" value="EXPRESSED PROTEIN"/>
    <property type="match status" value="1"/>
</dbReference>
<protein>
    <submittedName>
        <fullName evidence="5">Uncharacterized protein LOC105056300</fullName>
    </submittedName>
</protein>
<feature type="region of interest" description="Disordered" evidence="1">
    <location>
        <begin position="453"/>
        <end position="485"/>
    </location>
</feature>
<feature type="domain" description="DUF936" evidence="2">
    <location>
        <begin position="4"/>
        <end position="121"/>
    </location>
</feature>
<feature type="domain" description="DUF6857" evidence="3">
    <location>
        <begin position="296"/>
        <end position="522"/>
    </location>
</feature>
<dbReference type="Pfam" id="PF06075">
    <property type="entry name" value="DUF936"/>
    <property type="match status" value="1"/>
</dbReference>
<evidence type="ECO:0000313" key="5">
    <source>
        <dbReference type="RefSeq" id="XP_010936747.1"/>
    </source>
</evidence>
<feature type="region of interest" description="Disordered" evidence="1">
    <location>
        <begin position="181"/>
        <end position="200"/>
    </location>
</feature>
<keyword evidence="4" id="KW-1185">Reference proteome</keyword>
<dbReference type="InterPro" id="IPR048297">
    <property type="entry name" value="DUF936_dom_pln"/>
</dbReference>
<dbReference type="InParanoid" id="A0A6I9S2N1"/>
<dbReference type="AlphaFoldDB" id="A0A6I9S2N1"/>
<feature type="region of interest" description="Disordered" evidence="1">
    <location>
        <begin position="124"/>
        <end position="167"/>
    </location>
</feature>
<dbReference type="InterPro" id="IPR010341">
    <property type="entry name" value="DUF936_pln"/>
</dbReference>
<feature type="compositionally biased region" description="Basic and acidic residues" evidence="1">
    <location>
        <begin position="466"/>
        <end position="482"/>
    </location>
</feature>
<evidence type="ECO:0000256" key="1">
    <source>
        <dbReference type="SAM" id="MobiDB-lite"/>
    </source>
</evidence>
<gene>
    <name evidence="5" type="primary">LOC105056300</name>
</gene>
<proteinExistence type="predicted"/>
<sequence length="576" mass="62682">MATLAPGVLLKLLDGMNTGTPKPIGEHRNALLQVTDIVPADLDEKDLWPKHGFYIKVSDSSHSIYVSLPFDQDELVLSNKMQLGQFIYVDRLEPSSPVPVIMGAKPLPGRHPLLGTPEPIVRVKGNGEKSANHHRRGSWGPEQNPAGSVSSPKVVKPTTLDFEEKTPVKDRAWSTQISPLVSRRTGKEGSSGVTPRSSVIGTPLSKMADLKEAGSLVRKSCAISKFSRSKNLCERDPKIPKSPFPSEKNATTYTTRLRSAAKVEDSSSTSDEQEDTSVISNQLYSHSGSSATSKQTSGNCMSLPGKLSMLGKEAVQHREAAQKVALQALREASATETIVRILKMFSDLSSAARQEAPAACFNEFLSFHQEIVQAVTDLETIQAATSMTTTSEKESTIEKASEKDDQGILQEIVLNSVDQHRQTNMNPSKRRAAVVSKSVSFAPETNEVKNVSLGKHPRSSVYQKASSDRKGVDTVANNEKEAPTSSLGSSIKLAKKIQNEAALWFMEFLEAALESGLKKAKGSMGGDARKSGCCPQSLILRVINWVEVEQSDSRKRPVHPRVAQIARKLRIKAKNP</sequence>
<organism evidence="4 5">
    <name type="scientific">Elaeis guineensis var. tenera</name>
    <name type="common">Oil palm</name>
    <dbReference type="NCBI Taxonomy" id="51953"/>
    <lineage>
        <taxon>Eukaryota</taxon>
        <taxon>Viridiplantae</taxon>
        <taxon>Streptophyta</taxon>
        <taxon>Embryophyta</taxon>
        <taxon>Tracheophyta</taxon>
        <taxon>Spermatophyta</taxon>
        <taxon>Magnoliopsida</taxon>
        <taxon>Liliopsida</taxon>
        <taxon>Arecaceae</taxon>
        <taxon>Arecoideae</taxon>
        <taxon>Cocoseae</taxon>
        <taxon>Elaeidinae</taxon>
        <taxon>Elaeis</taxon>
    </lineage>
</organism>
<feature type="region of interest" description="Disordered" evidence="1">
    <location>
        <begin position="233"/>
        <end position="252"/>
    </location>
</feature>
<name>A0A6I9S2N1_ELAGV</name>
<dbReference type="Pfam" id="PF21647">
    <property type="entry name" value="DUF6857"/>
    <property type="match status" value="1"/>
</dbReference>